<dbReference type="GeneID" id="89501422"/>
<dbReference type="RefSeq" id="WP_003391640.1">
    <property type="nucleotide sequence ID" value="NZ_APBN01000015.1"/>
</dbReference>
<dbReference type="SMART" id="SM00287">
    <property type="entry name" value="SH3b"/>
    <property type="match status" value="1"/>
</dbReference>
<dbReference type="InterPro" id="IPR029070">
    <property type="entry name" value="Chitinase_insertion_sf"/>
</dbReference>
<dbReference type="PROSITE" id="PS51910">
    <property type="entry name" value="GH18_2"/>
    <property type="match status" value="1"/>
</dbReference>
<dbReference type="InterPro" id="IPR017853">
    <property type="entry name" value="GH"/>
</dbReference>
<proteinExistence type="predicted"/>
<dbReference type="Gene3D" id="2.30.30.40">
    <property type="entry name" value="SH3 Domains"/>
    <property type="match status" value="1"/>
</dbReference>
<evidence type="ECO:0000259" key="2">
    <source>
        <dbReference type="PROSITE" id="PS51910"/>
    </source>
</evidence>
<dbReference type="Pfam" id="PF08239">
    <property type="entry name" value="SH3_3"/>
    <property type="match status" value="1"/>
</dbReference>
<organism evidence="3 4">
    <name type="scientific">Brevibacillus borstelensis AK1</name>
    <dbReference type="NCBI Taxonomy" id="1300222"/>
    <lineage>
        <taxon>Bacteria</taxon>
        <taxon>Bacillati</taxon>
        <taxon>Bacillota</taxon>
        <taxon>Bacilli</taxon>
        <taxon>Bacillales</taxon>
        <taxon>Paenibacillaceae</taxon>
        <taxon>Brevibacillus</taxon>
    </lineage>
</organism>
<feature type="domain" description="GH18" evidence="2">
    <location>
        <begin position="259"/>
        <end position="578"/>
    </location>
</feature>
<dbReference type="PATRIC" id="fig|1300222.3.peg.4727"/>
<dbReference type="Pfam" id="PF00704">
    <property type="entry name" value="Glyco_hydro_18"/>
    <property type="match status" value="1"/>
</dbReference>
<protein>
    <recommendedName>
        <fullName evidence="2">GH18 domain-containing protein</fullName>
    </recommendedName>
</protein>
<reference evidence="3 4" key="1">
    <citation type="submission" date="2013-03" db="EMBL/GenBank/DDBJ databases">
        <title>Assembly of a new bacterial strain Brevibacillus borstelensis AK1.</title>
        <authorList>
            <person name="Rajan I."/>
            <person name="PoliReddy D."/>
            <person name="Sugumar T."/>
            <person name="Rathinam K."/>
            <person name="Alqarawi S."/>
            <person name="Khalil A.B."/>
            <person name="Sivakumar N."/>
        </authorList>
    </citation>
    <scope>NUCLEOTIDE SEQUENCE [LARGE SCALE GENOMIC DNA]</scope>
    <source>
        <strain evidence="3 4">AK1</strain>
    </source>
</reference>
<sequence length="579" mass="66468">MSLEVALDRRARRRKRRKRRAPLLFLMLLVLAAGFGYWYFELKPSNEQVLPYLGNERPIVFEGEPFKQPYAMEGDQILLPFEFIQERLDPHIHWEEPTKMLIITTKDKVLRMQSGQLVAYLNKKPVDLQVPVSIIGGHRYIPLAPLEKLYPYAFTRHETSGVLRVEKNEYEIQQAHVLKDEEKVRLRLEPTHRSPYLAELPGGAVVDVLGQEEEWYQVLSADGISGYLPKKVVEQGDVRKVNLEQPAESLPVLWTPKGKKVNLTWEQVVKRNPNTAEIGSMPGVNVVSPTWFELSDAEGTLINKADPAYVQWAHKRGYQVWGLVTNGFNPDWTRSVLSSYEKRDKVISQILHYAYLYDLDGINLDFENVYIEEKDKLVQFVRELTPYLHQQGLVVSVDVTIKSTSDMWSRFYDRKALGEVVDYMAVMTYDEHWASSPKAGSVASLPWTENGLKGVLEEVPAEKVLLGVPFYTRLWKEAKQQDGSIKVTSKALSMPTAEKWVQERKLTPKPDEATGQLYVEYKDPADGAVYKMWMEDVSSMKKRMELVKKYDLAGVASWRRGYEQPAIWEAIDASLNAAE</sequence>
<dbReference type="InterPro" id="IPR001223">
    <property type="entry name" value="Glyco_hydro18_cat"/>
</dbReference>
<dbReference type="EMBL" id="APBN01000015">
    <property type="protein sequence ID" value="EMT50509.1"/>
    <property type="molecule type" value="Genomic_DNA"/>
</dbReference>
<name>M8D2P4_9BACL</name>
<comment type="caution">
    <text evidence="3">The sequence shown here is derived from an EMBL/GenBank/DDBJ whole genome shotgun (WGS) entry which is preliminary data.</text>
</comment>
<evidence type="ECO:0000256" key="1">
    <source>
        <dbReference type="SAM" id="Phobius"/>
    </source>
</evidence>
<dbReference type="STRING" id="1300222.I532_22500"/>
<dbReference type="SUPFAM" id="SSF55383">
    <property type="entry name" value="Copper amine oxidase, domain N"/>
    <property type="match status" value="1"/>
</dbReference>
<dbReference type="InterPro" id="IPR012854">
    <property type="entry name" value="Cu_amine_oxidase-like_N"/>
</dbReference>
<dbReference type="SUPFAM" id="SSF51445">
    <property type="entry name" value="(Trans)glycosidases"/>
    <property type="match status" value="1"/>
</dbReference>
<keyword evidence="1" id="KW-0812">Transmembrane</keyword>
<dbReference type="Gene3D" id="3.20.20.80">
    <property type="entry name" value="Glycosidases"/>
    <property type="match status" value="1"/>
</dbReference>
<dbReference type="Gene3D" id="3.10.50.10">
    <property type="match status" value="1"/>
</dbReference>
<keyword evidence="1" id="KW-1133">Transmembrane helix</keyword>
<dbReference type="Pfam" id="PF07833">
    <property type="entry name" value="Cu_amine_oxidN1"/>
    <property type="match status" value="1"/>
</dbReference>
<evidence type="ECO:0000313" key="4">
    <source>
        <dbReference type="Proteomes" id="UP000012081"/>
    </source>
</evidence>
<accession>M8D2P4</accession>
<dbReference type="AlphaFoldDB" id="M8D2P4"/>
<dbReference type="OrthoDB" id="9775889at2"/>
<dbReference type="InterPro" id="IPR003646">
    <property type="entry name" value="SH3-like_bac-type"/>
</dbReference>
<dbReference type="Gene3D" id="3.30.457.10">
    <property type="entry name" value="Copper amine oxidase-like, N-terminal domain"/>
    <property type="match status" value="1"/>
</dbReference>
<dbReference type="GO" id="GO:0008061">
    <property type="term" value="F:chitin binding"/>
    <property type="evidence" value="ECO:0007669"/>
    <property type="project" value="InterPro"/>
</dbReference>
<dbReference type="SMART" id="SM00636">
    <property type="entry name" value="Glyco_18"/>
    <property type="match status" value="1"/>
</dbReference>
<gene>
    <name evidence="3" type="ORF">I532_22500</name>
</gene>
<dbReference type="InterPro" id="IPR011583">
    <property type="entry name" value="Chitinase_II/V-like_cat"/>
</dbReference>
<evidence type="ECO:0000313" key="3">
    <source>
        <dbReference type="EMBL" id="EMT50509.1"/>
    </source>
</evidence>
<keyword evidence="1" id="KW-0472">Membrane</keyword>
<dbReference type="Proteomes" id="UP000012081">
    <property type="component" value="Unassembled WGS sequence"/>
</dbReference>
<dbReference type="PANTHER" id="PTHR46066:SF2">
    <property type="entry name" value="CHITINASE DOMAIN-CONTAINING PROTEIN 1"/>
    <property type="match status" value="1"/>
</dbReference>
<feature type="transmembrane region" description="Helical" evidence="1">
    <location>
        <begin position="21"/>
        <end position="40"/>
    </location>
</feature>
<dbReference type="GO" id="GO:0005975">
    <property type="term" value="P:carbohydrate metabolic process"/>
    <property type="evidence" value="ECO:0007669"/>
    <property type="project" value="InterPro"/>
</dbReference>
<dbReference type="PANTHER" id="PTHR46066">
    <property type="entry name" value="CHITINASE DOMAIN-CONTAINING PROTEIN 1 FAMILY MEMBER"/>
    <property type="match status" value="1"/>
</dbReference>
<keyword evidence="4" id="KW-1185">Reference proteome</keyword>
<dbReference type="InterPro" id="IPR036582">
    <property type="entry name" value="Mao_N_sf"/>
</dbReference>